<keyword evidence="3" id="KW-0813">Transport</keyword>
<keyword evidence="10" id="KW-1185">Reference proteome</keyword>
<evidence type="ECO:0000256" key="2">
    <source>
        <dbReference type="ARBA" id="ARBA00007935"/>
    </source>
</evidence>
<comment type="similarity">
    <text evidence="2">Belongs to the binding-protein-dependent transport system permease family. FecCD subfamily.</text>
</comment>
<dbReference type="PANTHER" id="PTHR30472">
    <property type="entry name" value="FERRIC ENTEROBACTIN TRANSPORT SYSTEM PERMEASE PROTEIN"/>
    <property type="match status" value="1"/>
</dbReference>
<comment type="subcellular location">
    <subcellularLocation>
        <location evidence="1">Cell membrane</location>
        <topology evidence="1">Multi-pass membrane protein</topology>
    </subcellularLocation>
</comment>
<evidence type="ECO:0000256" key="4">
    <source>
        <dbReference type="ARBA" id="ARBA00022475"/>
    </source>
</evidence>
<gene>
    <name evidence="9" type="ORF">NYR02_15500</name>
</gene>
<dbReference type="Gene3D" id="1.10.3470.10">
    <property type="entry name" value="ABC transporter involved in vitamin B12 uptake, BtuC"/>
    <property type="match status" value="1"/>
</dbReference>
<feature type="transmembrane region" description="Helical" evidence="8">
    <location>
        <begin position="111"/>
        <end position="132"/>
    </location>
</feature>
<dbReference type="GO" id="GO:0033214">
    <property type="term" value="P:siderophore-iron import into cell"/>
    <property type="evidence" value="ECO:0007669"/>
    <property type="project" value="TreeGrafter"/>
</dbReference>
<feature type="transmembrane region" description="Helical" evidence="8">
    <location>
        <begin position="84"/>
        <end position="105"/>
    </location>
</feature>
<keyword evidence="4" id="KW-1003">Cell membrane</keyword>
<feature type="transmembrane region" description="Helical" evidence="8">
    <location>
        <begin position="236"/>
        <end position="264"/>
    </location>
</feature>
<evidence type="ECO:0000256" key="1">
    <source>
        <dbReference type="ARBA" id="ARBA00004651"/>
    </source>
</evidence>
<protein>
    <submittedName>
        <fullName evidence="9">Iron ABC transporter permease</fullName>
    </submittedName>
</protein>
<dbReference type="AlphaFoldDB" id="A0A9X2WHL7"/>
<evidence type="ECO:0000313" key="10">
    <source>
        <dbReference type="Proteomes" id="UP001147830"/>
    </source>
</evidence>
<evidence type="ECO:0000256" key="5">
    <source>
        <dbReference type="ARBA" id="ARBA00022692"/>
    </source>
</evidence>
<proteinExistence type="inferred from homology"/>
<dbReference type="SUPFAM" id="SSF81345">
    <property type="entry name" value="ABC transporter involved in vitamin B12 uptake, BtuC"/>
    <property type="match status" value="1"/>
</dbReference>
<evidence type="ECO:0000313" key="9">
    <source>
        <dbReference type="EMBL" id="MCT7360428.1"/>
    </source>
</evidence>
<reference evidence="9" key="2">
    <citation type="submission" date="2022-08" db="EMBL/GenBank/DDBJ databases">
        <authorList>
            <person name="Dong C."/>
        </authorList>
    </citation>
    <scope>NUCLEOTIDE SEQUENCE</scope>
    <source>
        <strain evidence="9">59MF3M-4</strain>
    </source>
</reference>
<dbReference type="PANTHER" id="PTHR30472:SF25">
    <property type="entry name" value="ABC TRANSPORTER PERMEASE PROTEIN MJ0876-RELATED"/>
    <property type="match status" value="1"/>
</dbReference>
<keyword evidence="7 8" id="KW-0472">Membrane</keyword>
<feature type="transmembrane region" description="Helical" evidence="8">
    <location>
        <begin position="187"/>
        <end position="205"/>
    </location>
</feature>
<dbReference type="InterPro" id="IPR037294">
    <property type="entry name" value="ABC_BtuC-like"/>
</dbReference>
<dbReference type="CDD" id="cd06550">
    <property type="entry name" value="TM_ABC_iron-siderophores_like"/>
    <property type="match status" value="1"/>
</dbReference>
<feature type="transmembrane region" description="Helical" evidence="8">
    <location>
        <begin position="144"/>
        <end position="167"/>
    </location>
</feature>
<keyword evidence="5 8" id="KW-0812">Transmembrane</keyword>
<feature type="transmembrane region" description="Helical" evidence="8">
    <location>
        <begin position="304"/>
        <end position="323"/>
    </location>
</feature>
<evidence type="ECO:0000256" key="6">
    <source>
        <dbReference type="ARBA" id="ARBA00022989"/>
    </source>
</evidence>
<comment type="caution">
    <text evidence="9">The sequence shown here is derived from an EMBL/GenBank/DDBJ whole genome shotgun (WGS) entry which is preliminary data.</text>
</comment>
<dbReference type="EMBL" id="JAOANI010000028">
    <property type="protein sequence ID" value="MCT7360428.1"/>
    <property type="molecule type" value="Genomic_DNA"/>
</dbReference>
<dbReference type="InterPro" id="IPR000522">
    <property type="entry name" value="ABC_transptr_permease_BtuC"/>
</dbReference>
<keyword evidence="6 8" id="KW-1133">Transmembrane helix</keyword>
<organism evidence="9 10">
    <name type="scientific">Thalassolituus pacificus</name>
    <dbReference type="NCBI Taxonomy" id="2975440"/>
    <lineage>
        <taxon>Bacteria</taxon>
        <taxon>Pseudomonadati</taxon>
        <taxon>Pseudomonadota</taxon>
        <taxon>Gammaproteobacteria</taxon>
        <taxon>Oceanospirillales</taxon>
        <taxon>Oceanospirillaceae</taxon>
        <taxon>Thalassolituus</taxon>
    </lineage>
</organism>
<accession>A0A9X2WHL7</accession>
<evidence type="ECO:0000256" key="3">
    <source>
        <dbReference type="ARBA" id="ARBA00022448"/>
    </source>
</evidence>
<dbReference type="GO" id="GO:0005886">
    <property type="term" value="C:plasma membrane"/>
    <property type="evidence" value="ECO:0007669"/>
    <property type="project" value="UniProtKB-SubCell"/>
</dbReference>
<feature type="transmembrane region" description="Helical" evidence="8">
    <location>
        <begin position="276"/>
        <end position="298"/>
    </location>
</feature>
<name>A0A9X2WHL7_9GAMM</name>
<dbReference type="Pfam" id="PF01032">
    <property type="entry name" value="FecCD"/>
    <property type="match status" value="1"/>
</dbReference>
<sequence length="331" mass="34791">MNTALKRRKHILLLCLLLPLIFILLGLSSGSQSIDWLLNTDVGQTILWQIRLPRVLMAFLVGALLAWAGVLIQGMVRNPLADPGLIGVSGGAAVAAALFVVLQAAGLALPYWAQPIAAFAGGVVALLLVLRLGLQGSSLHAMSFLILAGIAVNVLASALIGLLSYMASDDALRQITFWSLGSLSGANWGWVGAMSAVLLGAVIFWPKRLRSLDALLLGEVEARSLGVSVSRLQWQVVIWVALCVALAVSASGVIGFIGLISPHIARLLTGAAHQRVLPLAVVLGGCLLVAADMLSRVIVAPAELPIGIVTTLLGAPLFIALMIREKKRLAW</sequence>
<evidence type="ECO:0000256" key="7">
    <source>
        <dbReference type="ARBA" id="ARBA00023136"/>
    </source>
</evidence>
<dbReference type="RefSeq" id="WP_260977262.1">
    <property type="nucleotide sequence ID" value="NZ_JAOANI010000028.1"/>
</dbReference>
<dbReference type="GO" id="GO:0022857">
    <property type="term" value="F:transmembrane transporter activity"/>
    <property type="evidence" value="ECO:0007669"/>
    <property type="project" value="InterPro"/>
</dbReference>
<feature type="transmembrane region" description="Helical" evidence="8">
    <location>
        <begin position="54"/>
        <end position="72"/>
    </location>
</feature>
<reference evidence="9" key="1">
    <citation type="journal article" date="2022" name="Front. Microbiol.">
        <title>Genome-based taxonomic rearrangement of Oceanobacter-related bacteria including the description of Thalassolituus hydrocarbonoclasticus sp. nov. and Thalassolituus pacificus sp. nov. and emended description of the genus Thalassolituus.</title>
        <authorList>
            <person name="Dong C."/>
            <person name="Wei L."/>
            <person name="Wang J."/>
            <person name="Lai Q."/>
            <person name="Huang Z."/>
            <person name="Shao Z."/>
        </authorList>
    </citation>
    <scope>NUCLEOTIDE SEQUENCE</scope>
    <source>
        <strain evidence="9">59MF3M-4</strain>
    </source>
</reference>
<dbReference type="FunFam" id="1.10.3470.10:FF:000001">
    <property type="entry name" value="Vitamin B12 ABC transporter permease BtuC"/>
    <property type="match status" value="1"/>
</dbReference>
<evidence type="ECO:0000256" key="8">
    <source>
        <dbReference type="SAM" id="Phobius"/>
    </source>
</evidence>
<dbReference type="Proteomes" id="UP001147830">
    <property type="component" value="Unassembled WGS sequence"/>
</dbReference>